<dbReference type="CDD" id="cd07064">
    <property type="entry name" value="AlkD_like_1"/>
    <property type="match status" value="1"/>
</dbReference>
<dbReference type="Proteomes" id="UP001185069">
    <property type="component" value="Unassembled WGS sequence"/>
</dbReference>
<dbReference type="Pfam" id="PF08713">
    <property type="entry name" value="DNA_alkylation"/>
    <property type="match status" value="1"/>
</dbReference>
<accession>A0ABU1J6Z3</accession>
<dbReference type="Gene3D" id="1.25.10.90">
    <property type="match status" value="1"/>
</dbReference>
<name>A0ABU1J6Z3_9MICC</name>
<dbReference type="InterPro" id="IPR014825">
    <property type="entry name" value="DNA_alkylation"/>
</dbReference>
<protein>
    <submittedName>
        <fullName evidence="1">3-methyladenine DNA glycosylase AlkD</fullName>
    </submittedName>
</protein>
<proteinExistence type="predicted"/>
<evidence type="ECO:0000313" key="1">
    <source>
        <dbReference type="EMBL" id="MDR6268170.1"/>
    </source>
</evidence>
<reference evidence="1 2" key="1">
    <citation type="submission" date="2023-07" db="EMBL/GenBank/DDBJ databases">
        <title>Sequencing the genomes of 1000 actinobacteria strains.</title>
        <authorList>
            <person name="Klenk H.-P."/>
        </authorList>
    </citation>
    <scope>NUCLEOTIDE SEQUENCE [LARGE SCALE GENOMIC DNA]</scope>
    <source>
        <strain evidence="1 2">DSM 14555</strain>
    </source>
</reference>
<organism evidence="1 2">
    <name type="scientific">Arthrobacter russicus</name>
    <dbReference type="NCBI Taxonomy" id="172040"/>
    <lineage>
        <taxon>Bacteria</taxon>
        <taxon>Bacillati</taxon>
        <taxon>Actinomycetota</taxon>
        <taxon>Actinomycetes</taxon>
        <taxon>Micrococcales</taxon>
        <taxon>Micrococcaceae</taxon>
        <taxon>Arthrobacter</taxon>
    </lineage>
</organism>
<dbReference type="RefSeq" id="WP_309795652.1">
    <property type="nucleotide sequence ID" value="NZ_BAAAHY010000006.1"/>
</dbReference>
<dbReference type="SUPFAM" id="SSF48371">
    <property type="entry name" value="ARM repeat"/>
    <property type="match status" value="1"/>
</dbReference>
<keyword evidence="2" id="KW-1185">Reference proteome</keyword>
<dbReference type="EMBL" id="JAVDQF010000001">
    <property type="protein sequence ID" value="MDR6268170.1"/>
    <property type="molecule type" value="Genomic_DNA"/>
</dbReference>
<gene>
    <name evidence="1" type="ORF">JOE69_000408</name>
</gene>
<evidence type="ECO:0000313" key="2">
    <source>
        <dbReference type="Proteomes" id="UP001185069"/>
    </source>
</evidence>
<dbReference type="PANTHER" id="PTHR34070">
    <property type="entry name" value="ARMADILLO-TYPE FOLD"/>
    <property type="match status" value="1"/>
</dbReference>
<sequence>MPADRAMITAIRQELAQLADPERAAGMAAYMKSSMPYRGVPLPAVRKVVAAAAKAFPPADAEDLRDAATELWRSAEFREERYAAAALCSSKLARGDLRFLPFYCEIVSSGAWWDHVDDVAHRIAELLASHPDSMKPQIIRWSKDPDFWFRRLAIISQLQAKAKTDPDLLSATIGANLADPEFFIRKAIGWALRDYAKTNPSWVKAFVTEHIAELSPLSRREALKHLA</sequence>
<dbReference type="PANTHER" id="PTHR34070:SF1">
    <property type="entry name" value="DNA ALKYLATION REPAIR PROTEIN"/>
    <property type="match status" value="1"/>
</dbReference>
<dbReference type="InterPro" id="IPR016024">
    <property type="entry name" value="ARM-type_fold"/>
</dbReference>
<comment type="caution">
    <text evidence="1">The sequence shown here is derived from an EMBL/GenBank/DDBJ whole genome shotgun (WGS) entry which is preliminary data.</text>
</comment>